<keyword evidence="6 10" id="KW-0067">ATP-binding</keyword>
<evidence type="ECO:0000256" key="10">
    <source>
        <dbReference type="RuleBase" id="RU362081"/>
    </source>
</evidence>
<evidence type="ECO:0000313" key="14">
    <source>
        <dbReference type="Proteomes" id="UP001056610"/>
    </source>
</evidence>
<sequence length="767" mass="79857">MRVHATGFRFDEVRAVAIEDSVVKVTGVCAVYAYPRTASVVVYFSPGSRDTDGVLSAIAAARDIPAESVPARAPHSANARKTIGARKFSGGIRRLFGRPPDGDESTGPAGCGGSESGPPSSCQASPGKDSGSQQRKWLLRVLLAVPLSLLSFGLTTFLAAYPWAKWSAFAVTIPVQFVSGWPVLRGAVQQARAGSANMDTLIALGTMTAFTYSVYQLFTGGPVYFDTAALISASVVLGRYFEARAQGKASQAISKLLEMGAKEACLLVGEQEILVPIDRVQVGDLVRVRPGEKIPVDGEVVDGRAAVDESMLTGESVPVGKTVGDHVAGATVNLDGLLTVRATAVGADTALAQIVRLVEQAQGRKAPVQRMVDRVSAVFVPAVIGVAATTFVGWTLLVANPVGGMTAAISVLMIACPCALGLATPTAITVGTGRGAELGILVKGGDVLEVSKKVDTVVFDKTGTLTRAQMQLTDVIAGKRRQPDVLLRIAAAVESGSEHPIGAAIVAGALERGLNVPPATGFASVAGHGVRARVDGRSVLVGRRKLVEEHELSVPDDLALAALELEERGRTAVFVGRDDHVVGVLAVADTVKDDAVDVVRQLRAMGLQVVMITGDNTRTAAAIAKQVGIERVLAEVLPRDKVTEIRRLQGEGRVVAMVGDGVNDAPALVQADLGIAIGTGADVAIEASDITLMSGRLDGVVRSIELSRQTLRTIHQNLGWAFGYNTAAIPLAALGVLNPIVAGATMGLSSASVVTNSLRLRRFGRDA</sequence>
<dbReference type="InterPro" id="IPR027256">
    <property type="entry name" value="P-typ_ATPase_IB"/>
</dbReference>
<evidence type="ECO:0000256" key="5">
    <source>
        <dbReference type="ARBA" id="ARBA00022741"/>
    </source>
</evidence>
<dbReference type="Pfam" id="PF00702">
    <property type="entry name" value="Hydrolase"/>
    <property type="match status" value="1"/>
</dbReference>
<dbReference type="Proteomes" id="UP001056610">
    <property type="component" value="Chromosome"/>
</dbReference>
<feature type="transmembrane region" description="Helical" evidence="10">
    <location>
        <begin position="137"/>
        <end position="160"/>
    </location>
</feature>
<evidence type="ECO:0000259" key="12">
    <source>
        <dbReference type="Pfam" id="PF00122"/>
    </source>
</evidence>
<organism evidence="13 14">
    <name type="scientific">Candidatus Mycobacterium methanotrophicum</name>
    <dbReference type="NCBI Taxonomy" id="2943498"/>
    <lineage>
        <taxon>Bacteria</taxon>
        <taxon>Bacillati</taxon>
        <taxon>Actinomycetota</taxon>
        <taxon>Actinomycetes</taxon>
        <taxon>Mycobacteriales</taxon>
        <taxon>Mycobacteriaceae</taxon>
        <taxon>Mycobacterium</taxon>
    </lineage>
</organism>
<keyword evidence="4 10" id="KW-0479">Metal-binding</keyword>
<dbReference type="NCBIfam" id="TIGR01494">
    <property type="entry name" value="ATPase_P-type"/>
    <property type="match status" value="1"/>
</dbReference>
<evidence type="ECO:0000256" key="1">
    <source>
        <dbReference type="ARBA" id="ARBA00004141"/>
    </source>
</evidence>
<protein>
    <submittedName>
        <fullName evidence="13">Copper-translocating P-type ATPase</fullName>
    </submittedName>
</protein>
<proteinExistence type="inferred from homology"/>
<dbReference type="CDD" id="cd02094">
    <property type="entry name" value="P-type_ATPase_Cu-like"/>
    <property type="match status" value="1"/>
</dbReference>
<evidence type="ECO:0000256" key="3">
    <source>
        <dbReference type="ARBA" id="ARBA00022692"/>
    </source>
</evidence>
<name>A0ABY4QTM8_9MYCO</name>
<gene>
    <name evidence="13" type="ORF">M5I08_21805</name>
</gene>
<dbReference type="InterPro" id="IPR001757">
    <property type="entry name" value="P_typ_ATPase"/>
</dbReference>
<dbReference type="EMBL" id="CP097320">
    <property type="protein sequence ID" value="UQX13269.1"/>
    <property type="molecule type" value="Genomic_DNA"/>
</dbReference>
<evidence type="ECO:0000256" key="9">
    <source>
        <dbReference type="ARBA" id="ARBA00023136"/>
    </source>
</evidence>
<feature type="transmembrane region" description="Helical" evidence="10">
    <location>
        <begin position="196"/>
        <end position="215"/>
    </location>
</feature>
<accession>A0ABY4QTM8</accession>
<dbReference type="PANTHER" id="PTHR43520:SF8">
    <property type="entry name" value="P-TYPE CU(+) TRANSPORTER"/>
    <property type="match status" value="1"/>
</dbReference>
<dbReference type="NCBIfam" id="TIGR01511">
    <property type="entry name" value="ATPase-IB1_Cu"/>
    <property type="match status" value="1"/>
</dbReference>
<keyword evidence="8 10" id="KW-1133">Transmembrane helix</keyword>
<keyword evidence="14" id="KW-1185">Reference proteome</keyword>
<evidence type="ECO:0000256" key="4">
    <source>
        <dbReference type="ARBA" id="ARBA00022723"/>
    </source>
</evidence>
<evidence type="ECO:0000256" key="2">
    <source>
        <dbReference type="ARBA" id="ARBA00006024"/>
    </source>
</evidence>
<keyword evidence="5 10" id="KW-0547">Nucleotide-binding</keyword>
<dbReference type="PROSITE" id="PS00154">
    <property type="entry name" value="ATPASE_E1_E2"/>
    <property type="match status" value="1"/>
</dbReference>
<evidence type="ECO:0000256" key="6">
    <source>
        <dbReference type="ARBA" id="ARBA00022840"/>
    </source>
</evidence>
<dbReference type="SFLD" id="SFLDG00002">
    <property type="entry name" value="C1.7:_P-type_atpase_like"/>
    <property type="match status" value="1"/>
</dbReference>
<feature type="region of interest" description="Disordered" evidence="11">
    <location>
        <begin position="92"/>
        <end position="129"/>
    </location>
</feature>
<dbReference type="RefSeq" id="WP_219067070.1">
    <property type="nucleotide sequence ID" value="NZ_CAJUXY010000014.1"/>
</dbReference>
<feature type="transmembrane region" description="Helical" evidence="10">
    <location>
        <begin position="166"/>
        <end position="184"/>
    </location>
</feature>
<dbReference type="InterPro" id="IPR044492">
    <property type="entry name" value="P_typ_ATPase_HD_dom"/>
</dbReference>
<feature type="transmembrane region" description="Helical" evidence="10">
    <location>
        <begin position="375"/>
        <end position="396"/>
    </location>
</feature>
<evidence type="ECO:0000256" key="8">
    <source>
        <dbReference type="ARBA" id="ARBA00022989"/>
    </source>
</evidence>
<keyword evidence="3 10" id="KW-0812">Transmembrane</keyword>
<comment type="subcellular location">
    <subcellularLocation>
        <location evidence="10">Cell membrane</location>
    </subcellularLocation>
    <subcellularLocation>
        <location evidence="1">Membrane</location>
        <topology evidence="1">Multi-pass membrane protein</topology>
    </subcellularLocation>
</comment>
<feature type="transmembrane region" description="Helical" evidence="10">
    <location>
        <begin position="402"/>
        <end position="424"/>
    </location>
</feature>
<evidence type="ECO:0000313" key="13">
    <source>
        <dbReference type="EMBL" id="UQX13269.1"/>
    </source>
</evidence>
<dbReference type="InterPro" id="IPR059000">
    <property type="entry name" value="ATPase_P-type_domA"/>
</dbReference>
<feature type="transmembrane region" description="Helical" evidence="10">
    <location>
        <begin position="221"/>
        <end position="241"/>
    </location>
</feature>
<reference evidence="13" key="1">
    <citation type="submission" date="2022-05" db="EMBL/GenBank/DDBJ databases">
        <title>A methanotrophic Mycobacterium dominates a cave microbial ecosystem.</title>
        <authorList>
            <person name="Van Spanning R.J.M."/>
            <person name="Guan Q."/>
            <person name="Melkonian C."/>
            <person name="Gallant J."/>
            <person name="Polerecky L."/>
            <person name="Flot J.-F."/>
            <person name="Brandt B.W."/>
            <person name="Braster M."/>
            <person name="Iturbe Espinoza P."/>
            <person name="Aerts J."/>
            <person name="Meima-Franke M."/>
            <person name="Piersma S.R."/>
            <person name="Bunduc C."/>
            <person name="Ummels R."/>
            <person name="Pain A."/>
            <person name="Fleming E.J."/>
            <person name="van der Wel N."/>
            <person name="Gherman V.D."/>
            <person name="Sarbu S.M."/>
            <person name="Bodelier P.L.E."/>
            <person name="Bitter W."/>
        </authorList>
    </citation>
    <scope>NUCLEOTIDE SEQUENCE</scope>
    <source>
        <strain evidence="13">Sulfur Cave</strain>
    </source>
</reference>
<keyword evidence="10" id="KW-1003">Cell membrane</keyword>
<evidence type="ECO:0000256" key="7">
    <source>
        <dbReference type="ARBA" id="ARBA00022967"/>
    </source>
</evidence>
<dbReference type="InterPro" id="IPR018303">
    <property type="entry name" value="ATPase_P-typ_P_site"/>
</dbReference>
<keyword evidence="7" id="KW-1278">Translocase</keyword>
<dbReference type="NCBIfam" id="TIGR01525">
    <property type="entry name" value="ATPase-IB_hvy"/>
    <property type="match status" value="1"/>
</dbReference>
<feature type="domain" description="P-type ATPase A" evidence="12">
    <location>
        <begin position="261"/>
        <end position="359"/>
    </location>
</feature>
<comment type="similarity">
    <text evidence="2 10">Belongs to the cation transport ATPase (P-type) (TC 3.A.3) family. Type IB subfamily.</text>
</comment>
<dbReference type="SFLD" id="SFLDS00003">
    <property type="entry name" value="Haloacid_Dehalogenase"/>
    <property type="match status" value="1"/>
</dbReference>
<dbReference type="PANTHER" id="PTHR43520">
    <property type="entry name" value="ATP7, ISOFORM B"/>
    <property type="match status" value="1"/>
</dbReference>
<evidence type="ECO:0000256" key="11">
    <source>
        <dbReference type="SAM" id="MobiDB-lite"/>
    </source>
</evidence>
<dbReference type="Pfam" id="PF00122">
    <property type="entry name" value="E1-E2_ATPase"/>
    <property type="match status" value="1"/>
</dbReference>
<dbReference type="SFLD" id="SFLDF00027">
    <property type="entry name" value="p-type_atpase"/>
    <property type="match status" value="1"/>
</dbReference>
<keyword evidence="9 10" id="KW-0472">Membrane</keyword>